<feature type="domain" description="Zinc finger CGNR" evidence="1">
    <location>
        <begin position="144"/>
        <end position="186"/>
    </location>
</feature>
<dbReference type="SUPFAM" id="SSF160904">
    <property type="entry name" value="Jann2411-like"/>
    <property type="match status" value="1"/>
</dbReference>
<evidence type="ECO:0000259" key="1">
    <source>
        <dbReference type="Pfam" id="PF11706"/>
    </source>
</evidence>
<proteinExistence type="predicted"/>
<gene>
    <name evidence="2" type="ORF">IPI13_14150</name>
</gene>
<dbReference type="Pfam" id="PF11706">
    <property type="entry name" value="zf-CGNR"/>
    <property type="match status" value="1"/>
</dbReference>
<dbReference type="InterPro" id="IPR021005">
    <property type="entry name" value="Znf_CGNR"/>
</dbReference>
<dbReference type="EMBL" id="JADJIB010000005">
    <property type="protein sequence ID" value="MBK7274250.1"/>
    <property type="molecule type" value="Genomic_DNA"/>
</dbReference>
<reference evidence="2 3" key="1">
    <citation type="submission" date="2020-10" db="EMBL/GenBank/DDBJ databases">
        <title>Connecting structure to function with the recovery of over 1000 high-quality activated sludge metagenome-assembled genomes encoding full-length rRNA genes using long-read sequencing.</title>
        <authorList>
            <person name="Singleton C.M."/>
            <person name="Petriglieri F."/>
            <person name="Kristensen J.M."/>
            <person name="Kirkegaard R.H."/>
            <person name="Michaelsen T.Y."/>
            <person name="Andersen M.H."/>
            <person name="Karst S.M."/>
            <person name="Dueholm M.S."/>
            <person name="Nielsen P.H."/>
            <person name="Albertsen M."/>
        </authorList>
    </citation>
    <scope>NUCLEOTIDE SEQUENCE [LARGE SCALE GENOMIC DNA]</scope>
    <source>
        <strain evidence="2">Ega_18-Q3-R5-49_MAXAC.001</strain>
    </source>
</reference>
<dbReference type="PANTHER" id="PTHR35525">
    <property type="entry name" value="BLL6575 PROTEIN"/>
    <property type="match status" value="1"/>
</dbReference>
<organism evidence="2 3">
    <name type="scientific">Candidatus Phosphoribacter hodrii</name>
    <dbReference type="NCBI Taxonomy" id="2953743"/>
    <lineage>
        <taxon>Bacteria</taxon>
        <taxon>Bacillati</taxon>
        <taxon>Actinomycetota</taxon>
        <taxon>Actinomycetes</taxon>
        <taxon>Micrococcales</taxon>
        <taxon>Dermatophilaceae</taxon>
        <taxon>Candidatus Phosphoribacter</taxon>
    </lineage>
</organism>
<name>A0A935IN19_9MICO</name>
<protein>
    <submittedName>
        <fullName evidence="2">CGNR zinc finger domain-containing protein</fullName>
    </submittedName>
</protein>
<dbReference type="InterPro" id="IPR023286">
    <property type="entry name" value="ABATE_dom_sf"/>
</dbReference>
<accession>A0A935IN19</accession>
<evidence type="ECO:0000313" key="2">
    <source>
        <dbReference type="EMBL" id="MBK7274250.1"/>
    </source>
</evidence>
<dbReference type="PANTHER" id="PTHR35525:SF3">
    <property type="entry name" value="BLL6575 PROTEIN"/>
    <property type="match status" value="1"/>
</dbReference>
<sequence length="186" mass="19882">MQFNSHVDRLLAVTVGLVNSLTPGLDGGRRVLAPTGAALVRAIVEAVRGAAYNPSPTRAQAEALLPFVEQARAVFEAADRRDTARAAGLVNALLVDSEARAALDEFDGEYHLHFHGPDTTFARGWAAGIASALAMALGGNIYRRLGVCEAPACDRVYVDASKNSHKRFCSTRCQSRVKAAAHRARQ</sequence>
<dbReference type="InterPro" id="IPR010852">
    <property type="entry name" value="ABATE"/>
</dbReference>
<evidence type="ECO:0000313" key="3">
    <source>
        <dbReference type="Proteomes" id="UP000726105"/>
    </source>
</evidence>
<comment type="caution">
    <text evidence="2">The sequence shown here is derived from an EMBL/GenBank/DDBJ whole genome shotgun (WGS) entry which is preliminary data.</text>
</comment>
<dbReference type="AlphaFoldDB" id="A0A935IN19"/>
<dbReference type="Gene3D" id="1.10.3300.10">
    <property type="entry name" value="Jann2411-like domain"/>
    <property type="match status" value="1"/>
</dbReference>
<dbReference type="Proteomes" id="UP000726105">
    <property type="component" value="Unassembled WGS sequence"/>
</dbReference>